<feature type="region of interest" description="Disordered" evidence="1">
    <location>
        <begin position="430"/>
        <end position="452"/>
    </location>
</feature>
<feature type="region of interest" description="Disordered" evidence="1">
    <location>
        <begin position="502"/>
        <end position="521"/>
    </location>
</feature>
<gene>
    <name evidence="3" type="ORF">C8F04DRAFT_1174327</name>
</gene>
<dbReference type="InterPro" id="IPR027417">
    <property type="entry name" value="P-loop_NTPase"/>
</dbReference>
<dbReference type="GO" id="GO:0042254">
    <property type="term" value="P:ribosome biogenesis"/>
    <property type="evidence" value="ECO:0007669"/>
    <property type="project" value="TreeGrafter"/>
</dbReference>
<feature type="compositionally biased region" description="Low complexity" evidence="1">
    <location>
        <begin position="435"/>
        <end position="446"/>
    </location>
</feature>
<dbReference type="Proteomes" id="UP001218188">
    <property type="component" value="Unassembled WGS sequence"/>
</dbReference>
<dbReference type="Gene3D" id="3.40.50.300">
    <property type="entry name" value="P-loop containing nucleotide triphosphate hydrolases"/>
    <property type="match status" value="1"/>
</dbReference>
<dbReference type="PANTHER" id="PTHR23077:SF132">
    <property type="entry name" value="ATP-DEPENDENT ZN PROTEASE"/>
    <property type="match status" value="1"/>
</dbReference>
<name>A0AAD6TG27_9AGAR</name>
<dbReference type="GO" id="GO:0005634">
    <property type="term" value="C:nucleus"/>
    <property type="evidence" value="ECO:0007669"/>
    <property type="project" value="TreeGrafter"/>
</dbReference>
<keyword evidence="4" id="KW-1185">Reference proteome</keyword>
<dbReference type="GO" id="GO:0016887">
    <property type="term" value="F:ATP hydrolysis activity"/>
    <property type="evidence" value="ECO:0007669"/>
    <property type="project" value="InterPro"/>
</dbReference>
<dbReference type="InterPro" id="IPR050168">
    <property type="entry name" value="AAA_ATPase_domain"/>
</dbReference>
<dbReference type="PANTHER" id="PTHR23077">
    <property type="entry name" value="AAA-FAMILY ATPASE"/>
    <property type="match status" value="1"/>
</dbReference>
<evidence type="ECO:0000313" key="4">
    <source>
        <dbReference type="Proteomes" id="UP001218188"/>
    </source>
</evidence>
<evidence type="ECO:0000256" key="1">
    <source>
        <dbReference type="SAM" id="MobiDB-lite"/>
    </source>
</evidence>
<protein>
    <submittedName>
        <fullName evidence="3">P-loop containing nucleoside triphosphate hydrolase protein</fullName>
    </submittedName>
</protein>
<dbReference type="GO" id="GO:1990275">
    <property type="term" value="F:preribosome binding"/>
    <property type="evidence" value="ECO:0007669"/>
    <property type="project" value="TreeGrafter"/>
</dbReference>
<dbReference type="AlphaFoldDB" id="A0AAD6TG27"/>
<dbReference type="GO" id="GO:0005524">
    <property type="term" value="F:ATP binding"/>
    <property type="evidence" value="ECO:0007669"/>
    <property type="project" value="InterPro"/>
</dbReference>
<organism evidence="3 4">
    <name type="scientific">Mycena alexandri</name>
    <dbReference type="NCBI Taxonomy" id="1745969"/>
    <lineage>
        <taxon>Eukaryota</taxon>
        <taxon>Fungi</taxon>
        <taxon>Dikarya</taxon>
        <taxon>Basidiomycota</taxon>
        <taxon>Agaricomycotina</taxon>
        <taxon>Agaricomycetes</taxon>
        <taxon>Agaricomycetidae</taxon>
        <taxon>Agaricales</taxon>
        <taxon>Marasmiineae</taxon>
        <taxon>Mycenaceae</taxon>
        <taxon>Mycena</taxon>
    </lineage>
</organism>
<evidence type="ECO:0000259" key="2">
    <source>
        <dbReference type="Pfam" id="PF00004"/>
    </source>
</evidence>
<comment type="caution">
    <text evidence="3">The sequence shown here is derived from an EMBL/GenBank/DDBJ whole genome shotgun (WGS) entry which is preliminary data.</text>
</comment>
<dbReference type="GO" id="GO:0003723">
    <property type="term" value="F:RNA binding"/>
    <property type="evidence" value="ECO:0007669"/>
    <property type="project" value="TreeGrafter"/>
</dbReference>
<evidence type="ECO:0000313" key="3">
    <source>
        <dbReference type="EMBL" id="KAJ7044520.1"/>
    </source>
</evidence>
<dbReference type="CDD" id="cd19481">
    <property type="entry name" value="RecA-like_protease"/>
    <property type="match status" value="1"/>
</dbReference>
<accession>A0AAD6TG27</accession>
<dbReference type="InterPro" id="IPR003959">
    <property type="entry name" value="ATPase_AAA_core"/>
</dbReference>
<dbReference type="EMBL" id="JARJCM010000006">
    <property type="protein sequence ID" value="KAJ7044520.1"/>
    <property type="molecule type" value="Genomic_DNA"/>
</dbReference>
<feature type="domain" description="ATPase AAA-type core" evidence="2">
    <location>
        <begin position="237"/>
        <end position="347"/>
    </location>
</feature>
<dbReference type="SUPFAM" id="SSF52540">
    <property type="entry name" value="P-loop containing nucleoside triphosphate hydrolases"/>
    <property type="match status" value="1"/>
</dbReference>
<reference evidence="3" key="1">
    <citation type="submission" date="2023-03" db="EMBL/GenBank/DDBJ databases">
        <title>Massive genome expansion in bonnet fungi (Mycena s.s.) driven by repeated elements and novel gene families across ecological guilds.</title>
        <authorList>
            <consortium name="Lawrence Berkeley National Laboratory"/>
            <person name="Harder C.B."/>
            <person name="Miyauchi S."/>
            <person name="Viragh M."/>
            <person name="Kuo A."/>
            <person name="Thoen E."/>
            <person name="Andreopoulos B."/>
            <person name="Lu D."/>
            <person name="Skrede I."/>
            <person name="Drula E."/>
            <person name="Henrissat B."/>
            <person name="Morin E."/>
            <person name="Kohler A."/>
            <person name="Barry K."/>
            <person name="LaButti K."/>
            <person name="Morin E."/>
            <person name="Salamov A."/>
            <person name="Lipzen A."/>
            <person name="Mereny Z."/>
            <person name="Hegedus B."/>
            <person name="Baldrian P."/>
            <person name="Stursova M."/>
            <person name="Weitz H."/>
            <person name="Taylor A."/>
            <person name="Grigoriev I.V."/>
            <person name="Nagy L.G."/>
            <person name="Martin F."/>
            <person name="Kauserud H."/>
        </authorList>
    </citation>
    <scope>NUCLEOTIDE SEQUENCE</scope>
    <source>
        <strain evidence="3">CBHHK200</strain>
    </source>
</reference>
<keyword evidence="3" id="KW-0378">Hydrolase</keyword>
<dbReference type="Pfam" id="PF00004">
    <property type="entry name" value="AAA"/>
    <property type="match status" value="1"/>
</dbReference>
<sequence length="575" mass="64852">MSDSAADDFINIWADSNPVDNEFHRNWSTLASAKFASPHLQAVNALRKIYPDHSIVGTFHNLLKFPAVLSSPLPNAPQIGNVIFIPQGRENGQTKGALVDQIEFGAFAVAWDKYDFIVYVASYPSGFGSITMFFILHEGPQGPARSLILKSGLWAESLHDEIWVYNQGWWQKDHQLWVDIQSADWKDVILKDEFKKALHKDVYGFFKSEPIYKELAIPWKRGLIMHGPPVRASLATEKTISIKVIMKTCDEQGFAPLYVKSFQNYAGEEAAMAQVFDKARQLSPCVIVLEDLDALINDRNRSFFLNQLDGLQGNDGLLVIGTTNHFERLDPGLSTRPSRFDRKYLFDDPDLEERKLYVRYWQDKLKINKGIEFPDALVDEVAEQTEQFSFAYLKEAFVSTLVTLAGWEGDDKPTFSRAVKDQIKILRKQLDKVPSASQGSESNSQSDSEKRDFRSLFDTLSDRSLFSVFPPSPLNSNMPVPMEGDVGGGRQRDFRALLDRLQSMPMSPPGQGQSEADAGRDRDFRVLLDRLNDTPEMMAHLEARVADARRRFAELNVPGHGPSAYFATLSAAQLD</sequence>
<proteinExistence type="predicted"/>